<evidence type="ECO:0000256" key="1">
    <source>
        <dbReference type="SAM" id="MobiDB-lite"/>
    </source>
</evidence>
<protein>
    <recommendedName>
        <fullName evidence="4">ATP-binding protein</fullName>
    </recommendedName>
</protein>
<reference evidence="2 3" key="1">
    <citation type="submission" date="2023-11" db="EMBL/GenBank/DDBJ databases">
        <title>Actinomadura monticuli sp. nov., isolated from volcanic ash.</title>
        <authorList>
            <person name="Lee S.D."/>
            <person name="Yang H."/>
            <person name="Kim I.S."/>
        </authorList>
    </citation>
    <scope>NUCLEOTIDE SEQUENCE [LARGE SCALE GENOMIC DNA]</scope>
    <source>
        <strain evidence="2 3">DSM 45346</strain>
    </source>
</reference>
<proteinExistence type="predicted"/>
<accession>A0ABV4QY57</accession>
<comment type="caution">
    <text evidence="2">The sequence shown here is derived from an EMBL/GenBank/DDBJ whole genome shotgun (WGS) entry which is preliminary data.</text>
</comment>
<dbReference type="EMBL" id="JAXCEH010000011">
    <property type="protein sequence ID" value="MFA1555561.1"/>
    <property type="molecule type" value="Genomic_DNA"/>
</dbReference>
<organism evidence="2 3">
    <name type="scientific">Actinomadura chokoriensis</name>
    <dbReference type="NCBI Taxonomy" id="454156"/>
    <lineage>
        <taxon>Bacteria</taxon>
        <taxon>Bacillati</taxon>
        <taxon>Actinomycetota</taxon>
        <taxon>Actinomycetes</taxon>
        <taxon>Streptosporangiales</taxon>
        <taxon>Thermomonosporaceae</taxon>
        <taxon>Actinomadura</taxon>
    </lineage>
</organism>
<sequence length="295" mass="32064">MNAQKQAIDVNPFPRRPADLGVHRDGCEGPERQDGYIAFAGRPDPPDVGDGGVVLIAGRPHLGKSVLAHRCLHRYADAGRLLVDLAGRPSDGLAGPADCLARMRDTYPLPDGLRTALHEVRTAEPVEAHHELGRALGGRRLVVRLPRPDPNLSPAAIADQAEGYARAAHAANSSVYLFEFPYWVDADWADVSDRLARSPHRDLLTPVCLNPFSDLELTEFLRVRMGGDAALDTLFDLDLELLLRALGRQRASLSPNNLTWFNVLCHQAFEAAIESGAARVAVHHYLAAAVRIGAP</sequence>
<evidence type="ECO:0000313" key="2">
    <source>
        <dbReference type="EMBL" id="MFA1555561.1"/>
    </source>
</evidence>
<gene>
    <name evidence="2" type="ORF">SM436_17880</name>
</gene>
<evidence type="ECO:0000313" key="3">
    <source>
        <dbReference type="Proteomes" id="UP001569904"/>
    </source>
</evidence>
<dbReference type="RefSeq" id="WP_371942286.1">
    <property type="nucleotide sequence ID" value="NZ_JAXCEH010000011.1"/>
</dbReference>
<evidence type="ECO:0008006" key="4">
    <source>
        <dbReference type="Google" id="ProtNLM"/>
    </source>
</evidence>
<name>A0ABV4QY57_9ACTN</name>
<feature type="compositionally biased region" description="Basic and acidic residues" evidence="1">
    <location>
        <begin position="16"/>
        <end position="33"/>
    </location>
</feature>
<keyword evidence="3" id="KW-1185">Reference proteome</keyword>
<feature type="region of interest" description="Disordered" evidence="1">
    <location>
        <begin position="1"/>
        <end position="33"/>
    </location>
</feature>
<dbReference type="Proteomes" id="UP001569904">
    <property type="component" value="Unassembled WGS sequence"/>
</dbReference>